<feature type="transmembrane region" description="Helical" evidence="1">
    <location>
        <begin position="46"/>
        <end position="70"/>
    </location>
</feature>
<feature type="transmembrane region" description="Helical" evidence="1">
    <location>
        <begin position="82"/>
        <end position="102"/>
    </location>
</feature>
<feature type="transmembrane region" description="Helical" evidence="1">
    <location>
        <begin position="218"/>
        <end position="238"/>
    </location>
</feature>
<reference evidence="4" key="1">
    <citation type="submission" date="2015-08" db="UniProtKB">
        <authorList>
            <consortium name="WormBaseParasite"/>
        </authorList>
    </citation>
    <scope>IDENTIFICATION</scope>
</reference>
<feature type="transmembrane region" description="Helical" evidence="1">
    <location>
        <begin position="123"/>
        <end position="142"/>
    </location>
</feature>
<accession>A0A0K0EBI9</accession>
<keyword evidence="3" id="KW-1185">Reference proteome</keyword>
<dbReference type="Pfam" id="PF10328">
    <property type="entry name" value="7TM_GPCR_Srx"/>
    <property type="match status" value="1"/>
</dbReference>
<dbReference type="WBParaSite" id="SSTP_0000686100.1">
    <property type="protein sequence ID" value="SSTP_0000686100.1"/>
    <property type="gene ID" value="SSTP_0000686100"/>
</dbReference>
<dbReference type="InterPro" id="IPR019430">
    <property type="entry name" value="7TM_GPCR_serpentine_rcpt_Srx"/>
</dbReference>
<keyword evidence="1" id="KW-1133">Transmembrane helix</keyword>
<name>A0A0K0EBI9_STRER</name>
<proteinExistence type="predicted"/>
<sequence>MEYGRQHILIFGYLYVFTSLFYMIISVLNIYILLNKIELLKKNFAYILITLVCMSNLIQLISHFCSGFYVIFLYSPTLRIDIIQGSILNFGYDMTCILNLALSSNRLFVFFKFYGLWKLFIKTIAILIITILSLASIAYLILSNFDFFRITFNEHNAVWDYYTASENFYRFNGLESRLMVFTNLCSAVVSMLIILQIIIQKLSFSKEFSGGKIKFYDLALFIQAIINFICIGFVQVFWQYGSVWFPDSTYLYTYLNYLWLHVGGKDSLSSLLLLSEIRVPVLILLRLRKNVKIMPAMTTSRNFKNNIIA</sequence>
<feature type="transmembrane region" description="Helical" evidence="1">
    <location>
        <begin position="12"/>
        <end position="34"/>
    </location>
</feature>
<protein>
    <submittedName>
        <fullName evidence="4 5">7TM_GPCR_Srx domain-containing protein</fullName>
    </submittedName>
</protein>
<dbReference type="WBParaSite" id="TCONS_00007882.p1">
    <property type="protein sequence ID" value="TCONS_00007882.p1"/>
    <property type="gene ID" value="XLOC_005891"/>
</dbReference>
<evidence type="ECO:0000256" key="1">
    <source>
        <dbReference type="SAM" id="Phobius"/>
    </source>
</evidence>
<evidence type="ECO:0000259" key="2">
    <source>
        <dbReference type="Pfam" id="PF10328"/>
    </source>
</evidence>
<keyword evidence="1" id="KW-0812">Transmembrane</keyword>
<keyword evidence="1" id="KW-0472">Membrane</keyword>
<evidence type="ECO:0000313" key="3">
    <source>
        <dbReference type="Proteomes" id="UP000035681"/>
    </source>
</evidence>
<feature type="domain" description="7TM GPCR serpentine receptor class x (Srx)" evidence="2">
    <location>
        <begin position="27"/>
        <end position="264"/>
    </location>
</feature>
<organism evidence="4">
    <name type="scientific">Strongyloides stercoralis</name>
    <name type="common">Threadworm</name>
    <dbReference type="NCBI Taxonomy" id="6248"/>
    <lineage>
        <taxon>Eukaryota</taxon>
        <taxon>Metazoa</taxon>
        <taxon>Ecdysozoa</taxon>
        <taxon>Nematoda</taxon>
        <taxon>Chromadorea</taxon>
        <taxon>Rhabditida</taxon>
        <taxon>Tylenchina</taxon>
        <taxon>Panagrolaimomorpha</taxon>
        <taxon>Strongyloidoidea</taxon>
        <taxon>Strongyloididae</taxon>
        <taxon>Strongyloides</taxon>
    </lineage>
</organism>
<evidence type="ECO:0000313" key="5">
    <source>
        <dbReference type="WBParaSite" id="TCONS_00007882.p1"/>
    </source>
</evidence>
<dbReference type="Proteomes" id="UP000035681">
    <property type="component" value="Unplaced"/>
</dbReference>
<evidence type="ECO:0000313" key="4">
    <source>
        <dbReference type="WBParaSite" id="SSTP_0000686100.1"/>
    </source>
</evidence>
<dbReference type="AlphaFoldDB" id="A0A0K0EBI9"/>
<feature type="transmembrane region" description="Helical" evidence="1">
    <location>
        <begin position="178"/>
        <end position="198"/>
    </location>
</feature>